<evidence type="ECO:0000313" key="1">
    <source>
        <dbReference type="EMBL" id="RNC99663.1"/>
    </source>
</evidence>
<dbReference type="AlphaFoldDB" id="A0A3M8HB51"/>
<dbReference type="EMBL" id="RHLQ01000013">
    <property type="protein sequence ID" value="RNC99663.1"/>
    <property type="molecule type" value="Genomic_DNA"/>
</dbReference>
<gene>
    <name evidence="1" type="ORF">EC501_06930</name>
</gene>
<comment type="caution">
    <text evidence="1">The sequence shown here is derived from an EMBL/GenBank/DDBJ whole genome shotgun (WGS) entry which is preliminary data.</text>
</comment>
<accession>A0A3M8HB51</accession>
<dbReference type="OrthoDB" id="2939377at2"/>
<keyword evidence="2" id="KW-1185">Reference proteome</keyword>
<proteinExistence type="predicted"/>
<evidence type="ECO:0000313" key="2">
    <source>
        <dbReference type="Proteomes" id="UP000279909"/>
    </source>
</evidence>
<dbReference type="Proteomes" id="UP000279909">
    <property type="component" value="Unassembled WGS sequence"/>
</dbReference>
<sequence length="119" mass="13533">MTNYYYLASDQKMGLGNGSLDMTEAEVETIPGFDFPVQVEIVNGVEKAWELRELLQYIQNHMAPYKTCTVQVANLLNSNRVELKVQKKSNILLHEITESRQLFVQEGQLLTINKVPTSS</sequence>
<name>A0A3M8HB51_9BACI</name>
<protein>
    <submittedName>
        <fullName evidence="1">Uncharacterized protein</fullName>
    </submittedName>
</protein>
<dbReference type="RefSeq" id="WP_122971571.1">
    <property type="nucleotide sequence ID" value="NZ_RHLQ01000013.1"/>
</dbReference>
<organism evidence="1 2">
    <name type="scientific">Lysinibacillus halotolerans</name>
    <dbReference type="NCBI Taxonomy" id="1368476"/>
    <lineage>
        <taxon>Bacteria</taxon>
        <taxon>Bacillati</taxon>
        <taxon>Bacillota</taxon>
        <taxon>Bacilli</taxon>
        <taxon>Bacillales</taxon>
        <taxon>Bacillaceae</taxon>
        <taxon>Lysinibacillus</taxon>
    </lineage>
</organism>
<reference evidence="1 2" key="1">
    <citation type="journal article" date="2014" name="Int. J. Syst. Evol. Microbiol.">
        <title>Lysinibacillus halotolerans sp. nov., isolated from saline-alkaline soil.</title>
        <authorList>
            <person name="Kong D."/>
            <person name="Wang Y."/>
            <person name="Zhao B."/>
            <person name="Li Y."/>
            <person name="Song J."/>
            <person name="Zhai Y."/>
            <person name="Zhang C."/>
            <person name="Wang H."/>
            <person name="Chen X."/>
            <person name="Zhao B."/>
            <person name="Ruan Z."/>
        </authorList>
    </citation>
    <scope>NUCLEOTIDE SEQUENCE [LARGE SCALE GENOMIC DNA]</scope>
    <source>
        <strain evidence="1 2">MCCC 1A12703</strain>
    </source>
</reference>